<dbReference type="GO" id="GO:0007165">
    <property type="term" value="P:signal transduction"/>
    <property type="evidence" value="ECO:0000318"/>
    <property type="project" value="GO_Central"/>
</dbReference>
<dbReference type="SMART" id="SM00406">
    <property type="entry name" value="IGv"/>
    <property type="match status" value="1"/>
</dbReference>
<dbReference type="AlphaFoldDB" id="H9GV32"/>
<dbReference type="GeneTree" id="ENSGT00950000182977"/>
<dbReference type="InterPro" id="IPR007110">
    <property type="entry name" value="Ig-like_dom"/>
</dbReference>
<dbReference type="SMART" id="SM00409">
    <property type="entry name" value="IG"/>
    <property type="match status" value="1"/>
</dbReference>
<dbReference type="InterPro" id="IPR036179">
    <property type="entry name" value="Ig-like_dom_sf"/>
</dbReference>
<dbReference type="Proteomes" id="UP000001646">
    <property type="component" value="Unplaced"/>
</dbReference>
<dbReference type="GO" id="GO:0004888">
    <property type="term" value="F:transmembrane signaling receptor activity"/>
    <property type="evidence" value="ECO:0000318"/>
    <property type="project" value="GO_Central"/>
</dbReference>
<protein>
    <recommendedName>
        <fullName evidence="4">Ig-like domain-containing protein</fullName>
    </recommendedName>
</protein>
<dbReference type="InterPro" id="IPR013783">
    <property type="entry name" value="Ig-like_fold"/>
</dbReference>
<sequence>MLMIFAFFKIVSGLLYGPRLVISHVGGSVTIKCYYSTTSTNKHDRKYWCRESSFSRGRCQVIISTNHFTLQDYEGRVSIKDSPHNGLLQITMTQLKRNDSSNYRCGIGKSTHGLFAGVNLTIWEGKHPVTIDGLFCQIITF</sequence>
<dbReference type="SUPFAM" id="SSF48726">
    <property type="entry name" value="Immunoglobulin"/>
    <property type="match status" value="1"/>
</dbReference>
<evidence type="ECO:0000256" key="2">
    <source>
        <dbReference type="ARBA" id="ARBA00022692"/>
    </source>
</evidence>
<dbReference type="InterPro" id="IPR003599">
    <property type="entry name" value="Ig_sub"/>
</dbReference>
<feature type="domain" description="Ig-like" evidence="4">
    <location>
        <begin position="26"/>
        <end position="121"/>
    </location>
</feature>
<dbReference type="CDD" id="cd05716">
    <property type="entry name" value="IgV_pIgR_like"/>
    <property type="match status" value="1"/>
</dbReference>
<evidence type="ECO:0000259" key="4">
    <source>
        <dbReference type="PROSITE" id="PS50835"/>
    </source>
</evidence>
<dbReference type="HOGENOM" id="CLU_3162256_0_0_1"/>
<comment type="subcellular location">
    <subcellularLocation>
        <location evidence="1">Membrane</location>
    </subcellularLocation>
</comment>
<keyword evidence="2" id="KW-0812">Transmembrane</keyword>
<dbReference type="PROSITE" id="PS50835">
    <property type="entry name" value="IG_LIKE"/>
    <property type="match status" value="1"/>
</dbReference>
<dbReference type="InParanoid" id="H9GV32"/>
<keyword evidence="3" id="KW-0472">Membrane</keyword>
<organism evidence="5 6">
    <name type="scientific">Anolis carolinensis</name>
    <name type="common">Green anole</name>
    <name type="synonym">American chameleon</name>
    <dbReference type="NCBI Taxonomy" id="28377"/>
    <lineage>
        <taxon>Eukaryota</taxon>
        <taxon>Metazoa</taxon>
        <taxon>Chordata</taxon>
        <taxon>Craniata</taxon>
        <taxon>Vertebrata</taxon>
        <taxon>Euteleostomi</taxon>
        <taxon>Lepidosauria</taxon>
        <taxon>Squamata</taxon>
        <taxon>Bifurcata</taxon>
        <taxon>Unidentata</taxon>
        <taxon>Episquamata</taxon>
        <taxon>Toxicofera</taxon>
        <taxon>Iguania</taxon>
        <taxon>Dactyloidae</taxon>
        <taxon>Anolis</taxon>
    </lineage>
</organism>
<dbReference type="InterPro" id="IPR013106">
    <property type="entry name" value="Ig_V-set"/>
</dbReference>
<proteinExistence type="predicted"/>
<name>H9GV32_ANOCA</name>
<evidence type="ECO:0000256" key="3">
    <source>
        <dbReference type="ARBA" id="ARBA00023136"/>
    </source>
</evidence>
<dbReference type="PANTHER" id="PTHR11860:SF49">
    <property type="entry name" value="HIGH AFFINITY IMMUNOGLOBULIN ALPHA AND IMMUNOGLOBULIN MU FC RECEPTOR"/>
    <property type="match status" value="1"/>
</dbReference>
<dbReference type="Gene3D" id="2.60.40.10">
    <property type="entry name" value="Immunoglobulins"/>
    <property type="match status" value="1"/>
</dbReference>
<reference evidence="5" key="3">
    <citation type="submission" date="2025-09" db="UniProtKB">
        <authorList>
            <consortium name="Ensembl"/>
        </authorList>
    </citation>
    <scope>IDENTIFICATION</scope>
</reference>
<reference evidence="5" key="2">
    <citation type="submission" date="2025-08" db="UniProtKB">
        <authorList>
            <consortium name="Ensembl"/>
        </authorList>
    </citation>
    <scope>IDENTIFICATION</scope>
</reference>
<evidence type="ECO:0000256" key="1">
    <source>
        <dbReference type="ARBA" id="ARBA00004370"/>
    </source>
</evidence>
<dbReference type="PANTHER" id="PTHR11860">
    <property type="entry name" value="POLYMERIC-IMMUNOGLOBULIN RECEPTOR"/>
    <property type="match status" value="1"/>
</dbReference>
<reference evidence="5" key="1">
    <citation type="submission" date="2009-12" db="EMBL/GenBank/DDBJ databases">
        <title>The Genome Sequence of Anolis carolinensis (Green Anole Lizard).</title>
        <authorList>
            <consortium name="The Genome Sequencing Platform"/>
            <person name="Di Palma F."/>
            <person name="Alfoldi J."/>
            <person name="Heiman D."/>
            <person name="Young S."/>
            <person name="Grabherr M."/>
            <person name="Johnson J."/>
            <person name="Lander E.S."/>
            <person name="Lindblad-Toh K."/>
        </authorList>
    </citation>
    <scope>NUCLEOTIDE SEQUENCE [LARGE SCALE GENOMIC DNA]</scope>
    <source>
        <strain evidence="5">JBL SC #1</strain>
    </source>
</reference>
<dbReference type="Pfam" id="PF07686">
    <property type="entry name" value="V-set"/>
    <property type="match status" value="1"/>
</dbReference>
<dbReference type="Bgee" id="ENSACAG00000025892">
    <property type="expression patterns" value="Expressed in adrenal gland and 7 other cell types or tissues"/>
</dbReference>
<dbReference type="Ensembl" id="ENSACAT00000028009.2">
    <property type="protein sequence ID" value="ENSACAP00000021083.2"/>
    <property type="gene ID" value="ENSACAG00000025892.2"/>
</dbReference>
<evidence type="ECO:0000313" key="5">
    <source>
        <dbReference type="Ensembl" id="ENSACAP00000021083.2"/>
    </source>
</evidence>
<accession>H9GV32</accession>
<evidence type="ECO:0000313" key="6">
    <source>
        <dbReference type="Proteomes" id="UP000001646"/>
    </source>
</evidence>
<dbReference type="STRING" id="28377.ENSACAP00000021083"/>
<keyword evidence="6" id="KW-1185">Reference proteome</keyword>
<dbReference type="InterPro" id="IPR050671">
    <property type="entry name" value="CD300_family_receptors"/>
</dbReference>
<dbReference type="GO" id="GO:0005886">
    <property type="term" value="C:plasma membrane"/>
    <property type="evidence" value="ECO:0000318"/>
    <property type="project" value="GO_Central"/>
</dbReference>